<evidence type="ECO:0000256" key="2">
    <source>
        <dbReference type="ARBA" id="ARBA00023002"/>
    </source>
</evidence>
<dbReference type="AlphaFoldDB" id="A0A397TA36"/>
<proteinExistence type="predicted"/>
<dbReference type="InterPro" id="IPR050364">
    <property type="entry name" value="Cytochrome_P450_fung"/>
</dbReference>
<dbReference type="GO" id="GO:0005506">
    <property type="term" value="F:iron ion binding"/>
    <property type="evidence" value="ECO:0007669"/>
    <property type="project" value="InterPro"/>
</dbReference>
<dbReference type="GO" id="GO:0020037">
    <property type="term" value="F:heme binding"/>
    <property type="evidence" value="ECO:0007669"/>
    <property type="project" value="InterPro"/>
</dbReference>
<dbReference type="PANTHER" id="PTHR46300:SF5">
    <property type="entry name" value="CYTOCHROME P450"/>
    <property type="match status" value="1"/>
</dbReference>
<dbReference type="InterPro" id="IPR001128">
    <property type="entry name" value="Cyt_P450"/>
</dbReference>
<dbReference type="STRING" id="658196.A0A397TA36"/>
<evidence type="ECO:0000313" key="4">
    <source>
        <dbReference type="EMBL" id="RIA95130.1"/>
    </source>
</evidence>
<dbReference type="EMBL" id="QKYT01000067">
    <property type="protein sequence ID" value="RIA95130.1"/>
    <property type="molecule type" value="Genomic_DNA"/>
</dbReference>
<protein>
    <submittedName>
        <fullName evidence="4">Cytochrome P450</fullName>
    </submittedName>
</protein>
<evidence type="ECO:0000256" key="1">
    <source>
        <dbReference type="ARBA" id="ARBA00022723"/>
    </source>
</evidence>
<keyword evidence="3" id="KW-0408">Iron</keyword>
<feature type="non-terminal residue" evidence="4">
    <location>
        <position position="199"/>
    </location>
</feature>
<name>A0A397TA36_9GLOM</name>
<keyword evidence="5" id="KW-1185">Reference proteome</keyword>
<evidence type="ECO:0000256" key="3">
    <source>
        <dbReference type="ARBA" id="ARBA00023004"/>
    </source>
</evidence>
<accession>A0A397TA36</accession>
<dbReference type="GO" id="GO:0016705">
    <property type="term" value="F:oxidoreductase activity, acting on paired donors, with incorporation or reduction of molecular oxygen"/>
    <property type="evidence" value="ECO:0007669"/>
    <property type="project" value="InterPro"/>
</dbReference>
<comment type="caution">
    <text evidence="4">The sequence shown here is derived from an EMBL/GenBank/DDBJ whole genome shotgun (WGS) entry which is preliminary data.</text>
</comment>
<dbReference type="PANTHER" id="PTHR46300">
    <property type="entry name" value="P450, PUTATIVE (EUROFUNG)-RELATED-RELATED"/>
    <property type="match status" value="1"/>
</dbReference>
<evidence type="ECO:0000313" key="5">
    <source>
        <dbReference type="Proteomes" id="UP000265703"/>
    </source>
</evidence>
<dbReference type="GO" id="GO:0004497">
    <property type="term" value="F:monooxygenase activity"/>
    <property type="evidence" value="ECO:0007669"/>
    <property type="project" value="InterPro"/>
</dbReference>
<sequence length="199" mass="22250">MIPYLILAIFLGLWYYFTKKPSVPSGLKPLPSPPGDIFYIGHIGLLGAKPHETLTKWAQELNSEIYSIKMGRLNAIILNTDKIVGELLQKRGAIYSSRLDSEYLSHGIFRGANVALCQYNDYFKKLRAITVGIFTPQQIESHNSLIDKVTKEMLSEIIYTSTVSSNSSLSNPEPINPRSYIRRTTLNIILTVIAGVTTT</sequence>
<dbReference type="InterPro" id="IPR036396">
    <property type="entry name" value="Cyt_P450_sf"/>
</dbReference>
<dbReference type="SUPFAM" id="SSF48264">
    <property type="entry name" value="Cytochrome P450"/>
    <property type="match status" value="1"/>
</dbReference>
<keyword evidence="2" id="KW-0560">Oxidoreductase</keyword>
<dbReference type="Pfam" id="PF00067">
    <property type="entry name" value="p450"/>
    <property type="match status" value="1"/>
</dbReference>
<dbReference type="OrthoDB" id="1055148at2759"/>
<organism evidence="4 5">
    <name type="scientific">Glomus cerebriforme</name>
    <dbReference type="NCBI Taxonomy" id="658196"/>
    <lineage>
        <taxon>Eukaryota</taxon>
        <taxon>Fungi</taxon>
        <taxon>Fungi incertae sedis</taxon>
        <taxon>Mucoromycota</taxon>
        <taxon>Glomeromycotina</taxon>
        <taxon>Glomeromycetes</taxon>
        <taxon>Glomerales</taxon>
        <taxon>Glomeraceae</taxon>
        <taxon>Glomus</taxon>
    </lineage>
</organism>
<dbReference type="Proteomes" id="UP000265703">
    <property type="component" value="Unassembled WGS sequence"/>
</dbReference>
<gene>
    <name evidence="4" type="ORF">C1645_817101</name>
</gene>
<dbReference type="Gene3D" id="1.10.630.10">
    <property type="entry name" value="Cytochrome P450"/>
    <property type="match status" value="1"/>
</dbReference>
<reference evidence="4 5" key="1">
    <citation type="submission" date="2018-06" db="EMBL/GenBank/DDBJ databases">
        <title>Comparative genomics reveals the genomic features of Rhizophagus irregularis, R. cerebriforme, R. diaphanum and Gigaspora rosea, and their symbiotic lifestyle signature.</title>
        <authorList>
            <person name="Morin E."/>
            <person name="San Clemente H."/>
            <person name="Chen E.C.H."/>
            <person name="De La Providencia I."/>
            <person name="Hainaut M."/>
            <person name="Kuo A."/>
            <person name="Kohler A."/>
            <person name="Murat C."/>
            <person name="Tang N."/>
            <person name="Roy S."/>
            <person name="Loubradou J."/>
            <person name="Henrissat B."/>
            <person name="Grigoriev I.V."/>
            <person name="Corradi N."/>
            <person name="Roux C."/>
            <person name="Martin F.M."/>
        </authorList>
    </citation>
    <scope>NUCLEOTIDE SEQUENCE [LARGE SCALE GENOMIC DNA]</scope>
    <source>
        <strain evidence="4 5">DAOM 227022</strain>
    </source>
</reference>
<keyword evidence="1" id="KW-0479">Metal-binding</keyword>